<accession>A0A9Q0HWM9</accession>
<dbReference type="InterPro" id="IPR011990">
    <property type="entry name" value="TPR-like_helical_dom_sf"/>
</dbReference>
<name>A0A9Q0HWM9_9POAL</name>
<evidence type="ECO:0000256" key="4">
    <source>
        <dbReference type="PROSITE-ProRule" id="PRU00708"/>
    </source>
</evidence>
<evidence type="ECO:0000256" key="1">
    <source>
        <dbReference type="ARBA" id="ARBA00007626"/>
    </source>
</evidence>
<dbReference type="PANTHER" id="PTHR47941">
    <property type="entry name" value="PENTATRICOPEPTIDE REPEAT-CONTAINING PROTEIN 3, MITOCHONDRIAL"/>
    <property type="match status" value="1"/>
</dbReference>
<evidence type="ECO:0000256" key="2">
    <source>
        <dbReference type="ARBA" id="ARBA00022737"/>
    </source>
</evidence>
<dbReference type="Pfam" id="PF01535">
    <property type="entry name" value="PPR"/>
    <property type="match status" value="1"/>
</dbReference>
<keyword evidence="2" id="KW-0677">Repeat</keyword>
<gene>
    <name evidence="5" type="ORF">LUZ63_000202</name>
</gene>
<feature type="repeat" description="PPR" evidence="4">
    <location>
        <begin position="141"/>
        <end position="175"/>
    </location>
</feature>
<dbReference type="PROSITE" id="PS51375">
    <property type="entry name" value="PPR"/>
    <property type="match status" value="3"/>
</dbReference>
<dbReference type="Pfam" id="PF13041">
    <property type="entry name" value="PPR_2"/>
    <property type="match status" value="2"/>
</dbReference>
<keyword evidence="6" id="KW-1185">Reference proteome</keyword>
<sequence length="242" mass="26790">MRSGRRENLQLQEAVSHFQRLLNPHNRPPSIRSINGHLKSIANTNHPDRYSTVISLFNRLKRTRDPSVSPNVYTFGLVIDCCCRMGRVDLGFCALGQSLRAGFGANSIMFGSLIKGLCTRKQPAIAVKVLAKMPRIGCAPSVIVYSTLIDYLCNNGNTWKGLELCHQMARDGSCCKPDVVTYTTLIRGFCRESDIPMALKTFKEMVSNGVTPSIFALNILIDNVLKTGPDRPVRPVQPRTGP</sequence>
<dbReference type="AlphaFoldDB" id="A0A9Q0HWM9"/>
<evidence type="ECO:0000313" key="5">
    <source>
        <dbReference type="EMBL" id="KAJ1700423.1"/>
    </source>
</evidence>
<comment type="similarity">
    <text evidence="1">Belongs to the PPR family. P subfamily.</text>
</comment>
<reference evidence="5" key="1">
    <citation type="journal article" date="2022" name="Cell">
        <title>Repeat-based holocentromeres influence genome architecture and karyotype evolution.</title>
        <authorList>
            <person name="Hofstatter P.G."/>
            <person name="Thangavel G."/>
            <person name="Lux T."/>
            <person name="Neumann P."/>
            <person name="Vondrak T."/>
            <person name="Novak P."/>
            <person name="Zhang M."/>
            <person name="Costa L."/>
            <person name="Castellani M."/>
            <person name="Scott A."/>
            <person name="Toegelov H."/>
            <person name="Fuchs J."/>
            <person name="Mata-Sucre Y."/>
            <person name="Dias Y."/>
            <person name="Vanzela A.L.L."/>
            <person name="Huettel B."/>
            <person name="Almeida C.C.S."/>
            <person name="Simkova H."/>
            <person name="Souza G."/>
            <person name="Pedrosa-Harand A."/>
            <person name="Macas J."/>
            <person name="Mayer K.F.X."/>
            <person name="Houben A."/>
            <person name="Marques A."/>
        </authorList>
    </citation>
    <scope>NUCLEOTIDE SEQUENCE</scope>
    <source>
        <strain evidence="5">RhyBre1mFocal</strain>
    </source>
</reference>
<comment type="caution">
    <text evidence="5">The sequence shown here is derived from an EMBL/GenBank/DDBJ whole genome shotgun (WGS) entry which is preliminary data.</text>
</comment>
<dbReference type="Gene3D" id="1.25.40.10">
    <property type="entry name" value="Tetratricopeptide repeat domain"/>
    <property type="match status" value="2"/>
</dbReference>
<dbReference type="InterPro" id="IPR002885">
    <property type="entry name" value="PPR_rpt"/>
</dbReference>
<dbReference type="OrthoDB" id="680059at2759"/>
<dbReference type="NCBIfam" id="TIGR00756">
    <property type="entry name" value="PPR"/>
    <property type="match status" value="3"/>
</dbReference>
<dbReference type="EMBL" id="JAMQYH010000001">
    <property type="protein sequence ID" value="KAJ1700423.1"/>
    <property type="molecule type" value="Genomic_DNA"/>
</dbReference>
<feature type="repeat" description="PPR" evidence="4">
    <location>
        <begin position="178"/>
        <end position="212"/>
    </location>
</feature>
<evidence type="ECO:0008006" key="7">
    <source>
        <dbReference type="Google" id="ProtNLM"/>
    </source>
</evidence>
<proteinExistence type="inferred from homology"/>
<keyword evidence="3" id="KW-0809">Transit peptide</keyword>
<evidence type="ECO:0000313" key="6">
    <source>
        <dbReference type="Proteomes" id="UP001151287"/>
    </source>
</evidence>
<organism evidence="5 6">
    <name type="scientific">Rhynchospora breviuscula</name>
    <dbReference type="NCBI Taxonomy" id="2022672"/>
    <lineage>
        <taxon>Eukaryota</taxon>
        <taxon>Viridiplantae</taxon>
        <taxon>Streptophyta</taxon>
        <taxon>Embryophyta</taxon>
        <taxon>Tracheophyta</taxon>
        <taxon>Spermatophyta</taxon>
        <taxon>Magnoliopsida</taxon>
        <taxon>Liliopsida</taxon>
        <taxon>Poales</taxon>
        <taxon>Cyperaceae</taxon>
        <taxon>Cyperoideae</taxon>
        <taxon>Rhynchosporeae</taxon>
        <taxon>Rhynchospora</taxon>
    </lineage>
</organism>
<protein>
    <recommendedName>
        <fullName evidence="7">Pentatricopeptide repeat-containing protein</fullName>
    </recommendedName>
</protein>
<evidence type="ECO:0000256" key="3">
    <source>
        <dbReference type="ARBA" id="ARBA00022946"/>
    </source>
</evidence>
<feature type="repeat" description="PPR" evidence="4">
    <location>
        <begin position="106"/>
        <end position="140"/>
    </location>
</feature>
<dbReference type="Proteomes" id="UP001151287">
    <property type="component" value="Unassembled WGS sequence"/>
</dbReference>